<reference evidence="2" key="3">
    <citation type="submission" date="2025-09" db="UniProtKB">
        <authorList>
            <consortium name="Ensembl"/>
        </authorList>
    </citation>
    <scope>IDENTIFICATION</scope>
</reference>
<evidence type="ECO:0000313" key="2">
    <source>
        <dbReference type="Ensembl" id="ENSAOCP00000053956.1"/>
    </source>
</evidence>
<dbReference type="RefSeq" id="XP_023116722.1">
    <property type="nucleotide sequence ID" value="XM_023260954.3"/>
</dbReference>
<proteinExistence type="predicted"/>
<dbReference type="GeneID" id="111562441"/>
<dbReference type="AlphaFoldDB" id="A0AAQ5YPZ1"/>
<organism evidence="2 3">
    <name type="scientific">Amphiprion ocellaris</name>
    <name type="common">Clown anemonefish</name>
    <dbReference type="NCBI Taxonomy" id="80972"/>
    <lineage>
        <taxon>Eukaryota</taxon>
        <taxon>Metazoa</taxon>
        <taxon>Chordata</taxon>
        <taxon>Craniata</taxon>
        <taxon>Vertebrata</taxon>
        <taxon>Euteleostomi</taxon>
        <taxon>Actinopterygii</taxon>
        <taxon>Neopterygii</taxon>
        <taxon>Teleostei</taxon>
        <taxon>Neoteleostei</taxon>
        <taxon>Acanthomorphata</taxon>
        <taxon>Ovalentaria</taxon>
        <taxon>Pomacentridae</taxon>
        <taxon>Amphiprion</taxon>
    </lineage>
</organism>
<dbReference type="KEGG" id="aoce:111562441"/>
<accession>A0AAQ5YPZ1</accession>
<evidence type="ECO:0008006" key="4">
    <source>
        <dbReference type="Google" id="ProtNLM"/>
    </source>
</evidence>
<evidence type="ECO:0000313" key="3">
    <source>
        <dbReference type="Proteomes" id="UP001501940"/>
    </source>
</evidence>
<reference evidence="2" key="2">
    <citation type="submission" date="2025-08" db="UniProtKB">
        <authorList>
            <consortium name="Ensembl"/>
        </authorList>
    </citation>
    <scope>IDENTIFICATION</scope>
</reference>
<feature type="region of interest" description="Disordered" evidence="1">
    <location>
        <begin position="1"/>
        <end position="22"/>
    </location>
</feature>
<evidence type="ECO:0000256" key="1">
    <source>
        <dbReference type="SAM" id="MobiDB-lite"/>
    </source>
</evidence>
<dbReference type="GeneTree" id="ENSGT00390000001663"/>
<name>A0AAQ5YPZ1_AMPOC</name>
<keyword evidence="3" id="KW-1185">Reference proteome</keyword>
<dbReference type="Ensembl" id="ENSAOCT00000081826.1">
    <property type="protein sequence ID" value="ENSAOCP00000053956.1"/>
    <property type="gene ID" value="ENSAOCG00000030365.1"/>
</dbReference>
<dbReference type="Proteomes" id="UP001501940">
    <property type="component" value="Chromosome 15"/>
</dbReference>
<reference evidence="2 3" key="1">
    <citation type="submission" date="2022-01" db="EMBL/GenBank/DDBJ databases">
        <title>A chromosome-scale genome assembly of the false clownfish, Amphiprion ocellaris.</title>
        <authorList>
            <person name="Ryu T."/>
        </authorList>
    </citation>
    <scope>NUCLEOTIDE SEQUENCE [LARGE SCALE GENOMIC DNA]</scope>
</reference>
<feature type="compositionally biased region" description="Basic residues" evidence="1">
    <location>
        <begin position="1"/>
        <end position="11"/>
    </location>
</feature>
<dbReference type="Pfam" id="PF02393">
    <property type="entry name" value="US22"/>
    <property type="match status" value="1"/>
</dbReference>
<sequence>METSPLKRKLSTGHPLGGSDLPSYNRKTGAAYLTSVSNLVTTFKHERFVLENPVGATLIVGPLEDTIYSDDEVNGWGKFYLPQTVNMRVVGVVEGTLCPCDQLVLMTCEDKNIYAYNGEELHLVASSLDELFSDGIEFPASKTFYKGEAFKDMTKEDWAEVRKGPVGRKLDKDHQKWVKANKSRILKNLRLGRDKQRCHQQLGGGPLDDNMLRTLSTHQSAYTV</sequence>
<protein>
    <recommendedName>
        <fullName evidence="4">US22 family protein</fullName>
    </recommendedName>
</protein>
<dbReference type="InterPro" id="IPR003360">
    <property type="entry name" value="US22-like"/>
</dbReference>